<evidence type="ECO:0000313" key="3">
    <source>
        <dbReference type="Proteomes" id="UP000000495"/>
    </source>
</evidence>
<dbReference type="HOGENOM" id="CLU_3331105_0_0_0"/>
<sequence>MNSFILKSNYQQIVVNQTFSVKWGHCATCLIFFTFFIL</sequence>
<keyword evidence="1" id="KW-0812">Transmembrane</keyword>
<keyword evidence="1" id="KW-0472">Membrane</keyword>
<dbReference type="Proteomes" id="UP000000495">
    <property type="component" value="Chromosome"/>
</dbReference>
<feature type="transmembrane region" description="Helical" evidence="1">
    <location>
        <begin position="20"/>
        <end position="37"/>
    </location>
</feature>
<accession>F8L0U8</accession>
<dbReference type="KEGG" id="puv:PUV_19020"/>
<evidence type="ECO:0000256" key="1">
    <source>
        <dbReference type="SAM" id="Phobius"/>
    </source>
</evidence>
<dbReference type="STRING" id="765952.PUV_19020"/>
<name>F8L0U8_PARAV</name>
<proteinExistence type="predicted"/>
<protein>
    <submittedName>
        <fullName evidence="2">Uncharacterized protein</fullName>
    </submittedName>
</protein>
<dbReference type="EMBL" id="FR872580">
    <property type="protein sequence ID" value="CCB86852.1"/>
    <property type="molecule type" value="Genomic_DNA"/>
</dbReference>
<dbReference type="AlphaFoldDB" id="F8L0U8"/>
<reference key="1">
    <citation type="journal article" date="2011" name="Mol. Biol. Evol.">
        <title>Unity in variety -- the pan-genome of the Chlamydiae.</title>
        <authorList>
            <person name="Collingro A."/>
            <person name="Tischler P."/>
            <person name="Weinmaier T."/>
            <person name="Penz T."/>
            <person name="Heinz E."/>
            <person name="Brunham R.C."/>
            <person name="Read T.D."/>
            <person name="Bavoil P.M."/>
            <person name="Sachse K."/>
            <person name="Kahane S."/>
            <person name="Friedman M.G."/>
            <person name="Rattei T."/>
            <person name="Myers G.S.A."/>
            <person name="Horn M."/>
        </authorList>
    </citation>
    <scope>NUCLEOTIDE SEQUENCE</scope>
    <source>
        <strain>UV7</strain>
    </source>
</reference>
<reference evidence="2 3" key="2">
    <citation type="journal article" date="2011" name="Mol. Biol. Evol.">
        <title>Unity in variety--the pan-genome of the Chlamydiae.</title>
        <authorList>
            <person name="Collingro A."/>
            <person name="Tischler P."/>
            <person name="Weinmaier T."/>
            <person name="Penz T."/>
            <person name="Heinz E."/>
            <person name="Brunham R.C."/>
            <person name="Read T.D."/>
            <person name="Bavoil P.M."/>
            <person name="Sachse K."/>
            <person name="Kahane S."/>
            <person name="Friedman M.G."/>
            <person name="Rattei T."/>
            <person name="Myers G.S."/>
            <person name="Horn M."/>
        </authorList>
    </citation>
    <scope>NUCLEOTIDE SEQUENCE [LARGE SCALE GENOMIC DNA]</scope>
    <source>
        <strain evidence="3">UV7</strain>
    </source>
</reference>
<gene>
    <name evidence="2" type="ordered locus">PUV_19020</name>
</gene>
<organism evidence="2 3">
    <name type="scientific">Parachlamydia acanthamoebae (strain UV7)</name>
    <dbReference type="NCBI Taxonomy" id="765952"/>
    <lineage>
        <taxon>Bacteria</taxon>
        <taxon>Pseudomonadati</taxon>
        <taxon>Chlamydiota</taxon>
        <taxon>Chlamydiia</taxon>
        <taxon>Parachlamydiales</taxon>
        <taxon>Parachlamydiaceae</taxon>
        <taxon>Parachlamydia</taxon>
    </lineage>
</organism>
<keyword evidence="1" id="KW-1133">Transmembrane helix</keyword>
<evidence type="ECO:0000313" key="2">
    <source>
        <dbReference type="EMBL" id="CCB86852.1"/>
    </source>
</evidence>
<keyword evidence="3" id="KW-1185">Reference proteome</keyword>